<dbReference type="Pfam" id="PF00172">
    <property type="entry name" value="Zn_clus"/>
    <property type="match status" value="1"/>
</dbReference>
<evidence type="ECO:0000256" key="1">
    <source>
        <dbReference type="ARBA" id="ARBA00022723"/>
    </source>
</evidence>
<dbReference type="CDD" id="cd00067">
    <property type="entry name" value="GAL4"/>
    <property type="match status" value="1"/>
</dbReference>
<gene>
    <name evidence="5" type="ORF">E1B28_003904</name>
</gene>
<dbReference type="PROSITE" id="PS50048">
    <property type="entry name" value="ZN2_CY6_FUNGAL_2"/>
    <property type="match status" value="1"/>
</dbReference>
<evidence type="ECO:0000256" key="3">
    <source>
        <dbReference type="SAM" id="MobiDB-lite"/>
    </source>
</evidence>
<keyword evidence="6" id="KW-1185">Reference proteome</keyword>
<dbReference type="PANTHER" id="PTHR46910">
    <property type="entry name" value="TRANSCRIPTION FACTOR PDR1"/>
    <property type="match status" value="1"/>
</dbReference>
<sequence>MAEDEQSIKKRRLQNACDECRRRKIRCDSATAPGNKCSNCVSLRIECTHYQHKKKRGPKIGPTRDARALVNAILSSSKPYVVPEDLEAVKEILVKLANHARSLDRQLSELAHATRLDPNSSSATNSPAASNDTPEPTAQGEVEDSIDSLAQDLRKLSVGYHYKRHFGKSSNYMLVQSAMDSRRDVLGDPSFTLAVFAQHKRPEFWKPRPWQTIPHRQEPSLIFPEGDHLRDLVNLFFTSVNPLFPLLHRPTFERSIAEGLHIQNRSFGATVLAVCAVGARQSDDPRDLYEGTTSEHGLGWKWFSQIPLMRESLTDPPSLYDLQRCSLSVLYLQATSTPEAAWTVVGIGIRSAQEMGVHRKPVPSGNSLEDELWKRAFWLLVSIDLFFSAFMGRPRATTHDDFDVDLPVECDDEYWENPDPEKAFVQPVGKPSVVSFFVALLRLLDIVSFAQSTLYSVRKSELWYGMGIFGIDWKRRAVLELDSALNKYVDTIPEHLKWDPDNPDPVFFQQSATLYAIYHWVQIQIHRPFIPRPGQEPILPFPSLEICCNAARKTIHIIERLHARMDKAMAVLESVTFIVSPLFTSTLILLLSIWRPKSGSESTSESSKGMEVVYRSMKLIQKYESRNSYAGRVGDILSAVITVGQLPRTKNRKSPQSSGEGADQNSVPSHAQVVVADLHDTFHNTAQTSSHNLSTISDATSSLSQPASFPSAHDGCGIFGPPQIQTDFFMHDMAPADISLFDVNFTGSQLMLQPPNQAVANPMWNAQPMLTENVAFSQEDWDSFMVSVNDIVTEAVEYRGY</sequence>
<feature type="domain" description="Zn(2)-C6 fungal-type" evidence="4">
    <location>
        <begin position="16"/>
        <end position="49"/>
    </location>
</feature>
<dbReference type="InterPro" id="IPR001138">
    <property type="entry name" value="Zn2Cys6_DnaBD"/>
</dbReference>
<dbReference type="AlphaFoldDB" id="A0A9P7UXG6"/>
<evidence type="ECO:0000256" key="2">
    <source>
        <dbReference type="ARBA" id="ARBA00023242"/>
    </source>
</evidence>
<feature type="region of interest" description="Disordered" evidence="3">
    <location>
        <begin position="113"/>
        <end position="143"/>
    </location>
</feature>
<comment type="caution">
    <text evidence="5">The sequence shown here is derived from an EMBL/GenBank/DDBJ whole genome shotgun (WGS) entry which is preliminary data.</text>
</comment>
<dbReference type="PANTHER" id="PTHR46910:SF38">
    <property type="entry name" value="ZN(2)-C6 FUNGAL-TYPE DOMAIN-CONTAINING PROTEIN"/>
    <property type="match status" value="1"/>
</dbReference>
<organism evidence="5 6">
    <name type="scientific">Marasmius oreades</name>
    <name type="common">fairy-ring Marasmius</name>
    <dbReference type="NCBI Taxonomy" id="181124"/>
    <lineage>
        <taxon>Eukaryota</taxon>
        <taxon>Fungi</taxon>
        <taxon>Dikarya</taxon>
        <taxon>Basidiomycota</taxon>
        <taxon>Agaricomycotina</taxon>
        <taxon>Agaricomycetes</taxon>
        <taxon>Agaricomycetidae</taxon>
        <taxon>Agaricales</taxon>
        <taxon>Marasmiineae</taxon>
        <taxon>Marasmiaceae</taxon>
        <taxon>Marasmius</taxon>
    </lineage>
</organism>
<feature type="compositionally biased region" description="Polar residues" evidence="3">
    <location>
        <begin position="654"/>
        <end position="668"/>
    </location>
</feature>
<keyword evidence="2" id="KW-0539">Nucleus</keyword>
<keyword evidence="1" id="KW-0479">Metal-binding</keyword>
<proteinExistence type="predicted"/>
<dbReference type="OrthoDB" id="4456959at2759"/>
<dbReference type="KEGG" id="more:E1B28_003904"/>
<dbReference type="SMART" id="SM00066">
    <property type="entry name" value="GAL4"/>
    <property type="match status" value="1"/>
</dbReference>
<evidence type="ECO:0000313" key="6">
    <source>
        <dbReference type="Proteomes" id="UP001049176"/>
    </source>
</evidence>
<dbReference type="GO" id="GO:0003677">
    <property type="term" value="F:DNA binding"/>
    <property type="evidence" value="ECO:0007669"/>
    <property type="project" value="InterPro"/>
</dbReference>
<dbReference type="Gene3D" id="4.10.240.10">
    <property type="entry name" value="Zn(2)-C6 fungal-type DNA-binding domain"/>
    <property type="match status" value="1"/>
</dbReference>
<dbReference type="Pfam" id="PF04082">
    <property type="entry name" value="Fungal_trans"/>
    <property type="match status" value="1"/>
</dbReference>
<dbReference type="RefSeq" id="XP_043012941.1">
    <property type="nucleotide sequence ID" value="XM_043148346.1"/>
</dbReference>
<evidence type="ECO:0000259" key="4">
    <source>
        <dbReference type="PROSITE" id="PS50048"/>
    </source>
</evidence>
<dbReference type="EMBL" id="CM032182">
    <property type="protein sequence ID" value="KAG7096471.1"/>
    <property type="molecule type" value="Genomic_DNA"/>
</dbReference>
<dbReference type="GO" id="GO:0006351">
    <property type="term" value="P:DNA-templated transcription"/>
    <property type="evidence" value="ECO:0007669"/>
    <property type="project" value="InterPro"/>
</dbReference>
<dbReference type="Proteomes" id="UP001049176">
    <property type="component" value="Chromosome 2"/>
</dbReference>
<evidence type="ECO:0000313" key="5">
    <source>
        <dbReference type="EMBL" id="KAG7096471.1"/>
    </source>
</evidence>
<dbReference type="SUPFAM" id="SSF57701">
    <property type="entry name" value="Zn2/Cys6 DNA-binding domain"/>
    <property type="match status" value="1"/>
</dbReference>
<feature type="region of interest" description="Disordered" evidence="3">
    <location>
        <begin position="647"/>
        <end position="668"/>
    </location>
</feature>
<dbReference type="InterPro" id="IPR007219">
    <property type="entry name" value="XnlR_reg_dom"/>
</dbReference>
<reference evidence="5" key="1">
    <citation type="journal article" date="2021" name="Genome Biol. Evol.">
        <title>The assembled and annotated genome of the fairy-ring fungus Marasmius oreades.</title>
        <authorList>
            <person name="Hiltunen M."/>
            <person name="Ament-Velasquez S.L."/>
            <person name="Johannesson H."/>
        </authorList>
    </citation>
    <scope>NUCLEOTIDE SEQUENCE</scope>
    <source>
        <strain evidence="5">03SP1</strain>
    </source>
</reference>
<dbReference type="GO" id="GO:0000981">
    <property type="term" value="F:DNA-binding transcription factor activity, RNA polymerase II-specific"/>
    <property type="evidence" value="ECO:0007669"/>
    <property type="project" value="InterPro"/>
</dbReference>
<dbReference type="GeneID" id="66072980"/>
<dbReference type="InterPro" id="IPR036864">
    <property type="entry name" value="Zn2-C6_fun-type_DNA-bd_sf"/>
</dbReference>
<protein>
    <recommendedName>
        <fullName evidence="4">Zn(2)-C6 fungal-type domain-containing protein</fullName>
    </recommendedName>
</protein>
<feature type="compositionally biased region" description="Low complexity" evidence="3">
    <location>
        <begin position="117"/>
        <end position="133"/>
    </location>
</feature>
<dbReference type="SMART" id="SM00906">
    <property type="entry name" value="Fungal_trans"/>
    <property type="match status" value="1"/>
</dbReference>
<dbReference type="InterPro" id="IPR050987">
    <property type="entry name" value="AtrR-like"/>
</dbReference>
<name>A0A9P7UXG6_9AGAR</name>
<dbReference type="CDD" id="cd12148">
    <property type="entry name" value="fungal_TF_MHR"/>
    <property type="match status" value="1"/>
</dbReference>
<accession>A0A9P7UXG6</accession>
<dbReference type="PROSITE" id="PS00463">
    <property type="entry name" value="ZN2_CY6_FUNGAL_1"/>
    <property type="match status" value="1"/>
</dbReference>
<dbReference type="GO" id="GO:0008270">
    <property type="term" value="F:zinc ion binding"/>
    <property type="evidence" value="ECO:0007669"/>
    <property type="project" value="InterPro"/>
</dbReference>